<dbReference type="CDD" id="cd00082">
    <property type="entry name" value="HisKA"/>
    <property type="match status" value="1"/>
</dbReference>
<comment type="caution">
    <text evidence="10">The sequence shown here is derived from an EMBL/GenBank/DDBJ whole genome shotgun (WGS) entry which is preliminary data.</text>
</comment>
<evidence type="ECO:0000256" key="4">
    <source>
        <dbReference type="ARBA" id="ARBA00022679"/>
    </source>
</evidence>
<dbReference type="SMART" id="SM00388">
    <property type="entry name" value="HisKA"/>
    <property type="match status" value="1"/>
</dbReference>
<evidence type="ECO:0000313" key="11">
    <source>
        <dbReference type="Proteomes" id="UP000823926"/>
    </source>
</evidence>
<keyword evidence="5 10" id="KW-0418">Kinase</keyword>
<protein>
    <recommendedName>
        <fullName evidence="2">histidine kinase</fullName>
        <ecNumber evidence="2">2.7.13.3</ecNumber>
    </recommendedName>
</protein>
<keyword evidence="7 8" id="KW-0472">Membrane</keyword>
<dbReference type="AlphaFoldDB" id="A0A9D1TYM0"/>
<dbReference type="SUPFAM" id="SSF47384">
    <property type="entry name" value="Homodimeric domain of signal transducing histidine kinase"/>
    <property type="match status" value="1"/>
</dbReference>
<dbReference type="FunFam" id="1.10.287.130:FF:000001">
    <property type="entry name" value="Two-component sensor histidine kinase"/>
    <property type="match status" value="1"/>
</dbReference>
<evidence type="ECO:0000313" key="10">
    <source>
        <dbReference type="EMBL" id="HIW10835.1"/>
    </source>
</evidence>
<dbReference type="EC" id="2.7.13.3" evidence="2"/>
<keyword evidence="8" id="KW-0812">Transmembrane</keyword>
<dbReference type="InterPro" id="IPR003594">
    <property type="entry name" value="HATPase_dom"/>
</dbReference>
<dbReference type="CDD" id="cd00075">
    <property type="entry name" value="HATPase"/>
    <property type="match status" value="1"/>
</dbReference>
<accession>A0A9D1TYM0</accession>
<dbReference type="Proteomes" id="UP000823926">
    <property type="component" value="Unassembled WGS sequence"/>
</dbReference>
<organism evidence="10 11">
    <name type="scientific">Candidatus Rikenella faecigallinarum</name>
    <dbReference type="NCBI Taxonomy" id="2838745"/>
    <lineage>
        <taxon>Bacteria</taxon>
        <taxon>Pseudomonadati</taxon>
        <taxon>Bacteroidota</taxon>
        <taxon>Bacteroidia</taxon>
        <taxon>Bacteroidales</taxon>
        <taxon>Rikenellaceae</taxon>
        <taxon>Rikenella</taxon>
    </lineage>
</organism>
<sequence length="339" mass="38114">MKIRTIRAASLLPAVAGAGAALLLHLVGLAWLAIPVVAVVVYVVTAYTLRHYVIFRIKPMYQILRSRDSKSGEIAQEYQGKDVVTEVEGELQAWAERNTLEIARLRENEQYRKEFVGNVSHELKTPLCSIQGYILTLLDGGLEDPDINRKYLEQSEKNIERLINIVRDLEDISRLEAGTLELHRERFDLLALVDEIMQSLEIQAAEQQITLVSDKGSLESLMVYADRARIGQVLINLLSNSIKYGQQGGRTRVRYVDMFEKVMVEVQDNGIGLTAEQLPRIFERFYRVDKSRSRAAGGTGLGLSIVKHILEAHKETITVRSTPMVGTTFSFTLAKSEAL</sequence>
<dbReference type="InterPro" id="IPR005467">
    <property type="entry name" value="His_kinase_dom"/>
</dbReference>
<dbReference type="PRINTS" id="PR00344">
    <property type="entry name" value="BCTRLSENSOR"/>
</dbReference>
<dbReference type="Gene3D" id="1.10.287.130">
    <property type="match status" value="1"/>
</dbReference>
<evidence type="ECO:0000259" key="9">
    <source>
        <dbReference type="PROSITE" id="PS50109"/>
    </source>
</evidence>
<evidence type="ECO:0000256" key="3">
    <source>
        <dbReference type="ARBA" id="ARBA00022553"/>
    </source>
</evidence>
<evidence type="ECO:0000256" key="1">
    <source>
        <dbReference type="ARBA" id="ARBA00000085"/>
    </source>
</evidence>
<dbReference type="InterPro" id="IPR036097">
    <property type="entry name" value="HisK_dim/P_sf"/>
</dbReference>
<dbReference type="InterPro" id="IPR003661">
    <property type="entry name" value="HisK_dim/P_dom"/>
</dbReference>
<feature type="transmembrane region" description="Helical" evidence="8">
    <location>
        <begin position="30"/>
        <end position="49"/>
    </location>
</feature>
<keyword evidence="6" id="KW-0902">Two-component regulatory system</keyword>
<dbReference type="Gene3D" id="3.30.565.10">
    <property type="entry name" value="Histidine kinase-like ATPase, C-terminal domain"/>
    <property type="match status" value="1"/>
</dbReference>
<dbReference type="FunFam" id="3.30.565.10:FF:000006">
    <property type="entry name" value="Sensor histidine kinase WalK"/>
    <property type="match status" value="1"/>
</dbReference>
<dbReference type="GO" id="GO:0000155">
    <property type="term" value="F:phosphorelay sensor kinase activity"/>
    <property type="evidence" value="ECO:0007669"/>
    <property type="project" value="InterPro"/>
</dbReference>
<dbReference type="Pfam" id="PF00512">
    <property type="entry name" value="HisKA"/>
    <property type="match status" value="1"/>
</dbReference>
<keyword evidence="8" id="KW-1133">Transmembrane helix</keyword>
<feature type="domain" description="Histidine kinase" evidence="9">
    <location>
        <begin position="118"/>
        <end position="337"/>
    </location>
</feature>
<evidence type="ECO:0000256" key="5">
    <source>
        <dbReference type="ARBA" id="ARBA00022777"/>
    </source>
</evidence>
<evidence type="ECO:0000256" key="7">
    <source>
        <dbReference type="ARBA" id="ARBA00023136"/>
    </source>
</evidence>
<reference evidence="10" key="1">
    <citation type="journal article" date="2021" name="PeerJ">
        <title>Extensive microbial diversity within the chicken gut microbiome revealed by metagenomics and culture.</title>
        <authorList>
            <person name="Gilroy R."/>
            <person name="Ravi A."/>
            <person name="Getino M."/>
            <person name="Pursley I."/>
            <person name="Horton D.L."/>
            <person name="Alikhan N.F."/>
            <person name="Baker D."/>
            <person name="Gharbi K."/>
            <person name="Hall N."/>
            <person name="Watson M."/>
            <person name="Adriaenssens E.M."/>
            <person name="Foster-Nyarko E."/>
            <person name="Jarju S."/>
            <person name="Secka A."/>
            <person name="Antonio M."/>
            <person name="Oren A."/>
            <person name="Chaudhuri R.R."/>
            <person name="La Ragione R."/>
            <person name="Hildebrand F."/>
            <person name="Pallen M.J."/>
        </authorList>
    </citation>
    <scope>NUCLEOTIDE SEQUENCE</scope>
    <source>
        <strain evidence="10">ChiBcec15-1070</strain>
    </source>
</reference>
<name>A0A9D1TYM0_9BACT</name>
<dbReference type="SMART" id="SM00387">
    <property type="entry name" value="HATPase_c"/>
    <property type="match status" value="1"/>
</dbReference>
<dbReference type="EMBL" id="DXHL01000022">
    <property type="protein sequence ID" value="HIW10835.1"/>
    <property type="molecule type" value="Genomic_DNA"/>
</dbReference>
<comment type="catalytic activity">
    <reaction evidence="1">
        <text>ATP + protein L-histidine = ADP + protein N-phospho-L-histidine.</text>
        <dbReference type="EC" id="2.7.13.3"/>
    </reaction>
</comment>
<dbReference type="PANTHER" id="PTHR43711:SF1">
    <property type="entry name" value="HISTIDINE KINASE 1"/>
    <property type="match status" value="1"/>
</dbReference>
<proteinExistence type="predicted"/>
<keyword evidence="3" id="KW-0597">Phosphoprotein</keyword>
<dbReference type="PROSITE" id="PS50109">
    <property type="entry name" value="HIS_KIN"/>
    <property type="match status" value="1"/>
</dbReference>
<evidence type="ECO:0000256" key="8">
    <source>
        <dbReference type="SAM" id="Phobius"/>
    </source>
</evidence>
<gene>
    <name evidence="10" type="ORF">H9888_04955</name>
</gene>
<evidence type="ECO:0000256" key="2">
    <source>
        <dbReference type="ARBA" id="ARBA00012438"/>
    </source>
</evidence>
<dbReference type="InterPro" id="IPR004358">
    <property type="entry name" value="Sig_transdc_His_kin-like_C"/>
</dbReference>
<reference evidence="10" key="2">
    <citation type="submission" date="2021-04" db="EMBL/GenBank/DDBJ databases">
        <authorList>
            <person name="Gilroy R."/>
        </authorList>
    </citation>
    <scope>NUCLEOTIDE SEQUENCE</scope>
    <source>
        <strain evidence="10">ChiBcec15-1070</strain>
    </source>
</reference>
<dbReference type="InterPro" id="IPR050736">
    <property type="entry name" value="Sensor_HK_Regulatory"/>
</dbReference>
<dbReference type="Pfam" id="PF02518">
    <property type="entry name" value="HATPase_c"/>
    <property type="match status" value="1"/>
</dbReference>
<keyword evidence="4" id="KW-0808">Transferase</keyword>
<dbReference type="SUPFAM" id="SSF55874">
    <property type="entry name" value="ATPase domain of HSP90 chaperone/DNA topoisomerase II/histidine kinase"/>
    <property type="match status" value="1"/>
</dbReference>
<dbReference type="InterPro" id="IPR036890">
    <property type="entry name" value="HATPase_C_sf"/>
</dbReference>
<dbReference type="PANTHER" id="PTHR43711">
    <property type="entry name" value="TWO-COMPONENT HISTIDINE KINASE"/>
    <property type="match status" value="1"/>
</dbReference>
<evidence type="ECO:0000256" key="6">
    <source>
        <dbReference type="ARBA" id="ARBA00023012"/>
    </source>
</evidence>